<evidence type="ECO:0000256" key="2">
    <source>
        <dbReference type="SAM" id="Phobius"/>
    </source>
</evidence>
<feature type="compositionally biased region" description="Polar residues" evidence="1">
    <location>
        <begin position="226"/>
        <end position="249"/>
    </location>
</feature>
<keyword evidence="2" id="KW-0812">Transmembrane</keyword>
<feature type="transmembrane region" description="Helical" evidence="2">
    <location>
        <begin position="126"/>
        <end position="147"/>
    </location>
</feature>
<feature type="transmembrane region" description="Helical" evidence="2">
    <location>
        <begin position="377"/>
        <end position="401"/>
    </location>
</feature>
<dbReference type="AlphaFoldDB" id="A0A8H7XNM9"/>
<proteinExistence type="predicted"/>
<sequence length="541" mass="59568">MHNFAIQSIWDHSKPMQRQSSRDLLPLAPETLIHDALLLNFASGGLDYPPPSNASIVTLIPDAMLLIRVNAVYAWDVRTLLLTSVLFIIQMATSLIVGVLAVSSAQVYPRGSYPVTGCPVSLTANFARFTLVAWVPSIISQATYFLIMLNTLANLIRSLDIGTATSPASASAARPALSPSRLNASSLPPHSVLSDSQGVTARNSGSTQHSAPVSPLPTASSSTSTRNVISSPPTRLSLGSNPPSRSTPSPVIFAQPFSESQAMPYPPRRSEAALSSPKEVRLHSSPHEPGSNIPTPKSSSHVPKQGRVPPEANKGYATSPLSFFYLFSWNRIKQVKRLVPTMIVFISHGGWYFTLGILAKIANVVMIVMFTGPLQSFAIPFMMALYPITVTRIYLSMVYYLHYRVPMKGPRLVASYDGQDFASGFSGDEDDYIDDDYDYDDVVTDDAYNQHGIETTWEIEERLTMGRLRFDERRYDGRGGIPARDKGKDSARDKQLPHRRNSDMRSNRIRGPRLGRITFAVRESLATSSVLDLGFLRDEEF</sequence>
<gene>
    <name evidence="3" type="ORF">JR316_011144</name>
</gene>
<protein>
    <submittedName>
        <fullName evidence="3">Uncharacterized protein</fullName>
    </submittedName>
</protein>
<evidence type="ECO:0000313" key="3">
    <source>
        <dbReference type="EMBL" id="KAG5163947.1"/>
    </source>
</evidence>
<dbReference type="EMBL" id="JAFIQS010000013">
    <property type="protein sequence ID" value="KAG5163947.1"/>
    <property type="molecule type" value="Genomic_DNA"/>
</dbReference>
<keyword evidence="2" id="KW-0472">Membrane</keyword>
<feature type="region of interest" description="Disordered" evidence="1">
    <location>
        <begin position="478"/>
        <end position="508"/>
    </location>
</feature>
<dbReference type="OrthoDB" id="3349377at2759"/>
<feature type="transmembrane region" description="Helical" evidence="2">
    <location>
        <begin position="80"/>
        <end position="106"/>
    </location>
</feature>
<accession>A0A8H7XNM9</accession>
<feature type="compositionally biased region" description="Polar residues" evidence="1">
    <location>
        <begin position="183"/>
        <end position="209"/>
    </location>
</feature>
<evidence type="ECO:0000256" key="1">
    <source>
        <dbReference type="SAM" id="MobiDB-lite"/>
    </source>
</evidence>
<comment type="caution">
    <text evidence="3">The sequence shown here is derived from an EMBL/GenBank/DDBJ whole genome shotgun (WGS) entry which is preliminary data.</text>
</comment>
<organism evidence="3">
    <name type="scientific">Psilocybe cubensis</name>
    <name type="common">Psychedelic mushroom</name>
    <name type="synonym">Stropharia cubensis</name>
    <dbReference type="NCBI Taxonomy" id="181762"/>
    <lineage>
        <taxon>Eukaryota</taxon>
        <taxon>Fungi</taxon>
        <taxon>Dikarya</taxon>
        <taxon>Basidiomycota</taxon>
        <taxon>Agaricomycotina</taxon>
        <taxon>Agaricomycetes</taxon>
        <taxon>Agaricomycetidae</taxon>
        <taxon>Agaricales</taxon>
        <taxon>Agaricineae</taxon>
        <taxon>Strophariaceae</taxon>
        <taxon>Psilocybe</taxon>
    </lineage>
</organism>
<feature type="transmembrane region" description="Helical" evidence="2">
    <location>
        <begin position="338"/>
        <end position="371"/>
    </location>
</feature>
<feature type="region of interest" description="Disordered" evidence="1">
    <location>
        <begin position="172"/>
        <end position="313"/>
    </location>
</feature>
<reference evidence="3" key="1">
    <citation type="submission" date="2021-02" db="EMBL/GenBank/DDBJ databases">
        <title>Psilocybe cubensis genome.</title>
        <authorList>
            <person name="Mckernan K.J."/>
            <person name="Crawford S."/>
            <person name="Trippe A."/>
            <person name="Kane L.T."/>
            <person name="Mclaughlin S."/>
        </authorList>
    </citation>
    <scope>NUCLEOTIDE SEQUENCE [LARGE SCALE GENOMIC DNA]</scope>
    <source>
        <strain evidence="3">MGC-MH-2018</strain>
    </source>
</reference>
<feature type="compositionally biased region" description="Low complexity" evidence="1">
    <location>
        <begin position="210"/>
        <end position="225"/>
    </location>
</feature>
<feature type="compositionally biased region" description="Basic and acidic residues" evidence="1">
    <location>
        <begin position="478"/>
        <end position="506"/>
    </location>
</feature>
<keyword evidence="2" id="KW-1133">Transmembrane helix</keyword>
<name>A0A8H7XNM9_PSICU</name>
<feature type="compositionally biased region" description="Low complexity" evidence="1">
    <location>
        <begin position="172"/>
        <end position="182"/>
    </location>
</feature>
<feature type="compositionally biased region" description="Polar residues" evidence="1">
    <location>
        <begin position="292"/>
        <end position="302"/>
    </location>
</feature>